<keyword evidence="2" id="KW-1185">Reference proteome</keyword>
<organism evidence="1 2">
    <name type="scientific">Francisella halioticida</name>
    <dbReference type="NCBI Taxonomy" id="549298"/>
    <lineage>
        <taxon>Bacteria</taxon>
        <taxon>Pseudomonadati</taxon>
        <taxon>Pseudomonadota</taxon>
        <taxon>Gammaproteobacteria</taxon>
        <taxon>Thiotrichales</taxon>
        <taxon>Francisellaceae</taxon>
        <taxon>Francisella</taxon>
    </lineage>
</organism>
<dbReference type="Proteomes" id="UP000249910">
    <property type="component" value="Chromosome"/>
</dbReference>
<name>A0ABM6LX63_9GAMM</name>
<reference evidence="1 2" key="1">
    <citation type="submission" date="2017-06" db="EMBL/GenBank/DDBJ databases">
        <title>Complete genome of Francisella halioticida.</title>
        <authorList>
            <person name="Sjodin A."/>
        </authorList>
    </citation>
    <scope>NUCLEOTIDE SEQUENCE [LARGE SCALE GENOMIC DNA]</scope>
    <source>
        <strain evidence="1 2">DSM 23729</strain>
    </source>
</reference>
<evidence type="ECO:0000313" key="2">
    <source>
        <dbReference type="Proteomes" id="UP000249910"/>
    </source>
</evidence>
<evidence type="ECO:0000313" key="1">
    <source>
        <dbReference type="EMBL" id="ASG67238.1"/>
    </source>
</evidence>
<dbReference type="RefSeq" id="WP_088771789.1">
    <property type="nucleotide sequence ID" value="NZ_CP022132.1"/>
</dbReference>
<protein>
    <submittedName>
        <fullName evidence="1">Uncharacterized protein</fullName>
    </submittedName>
</protein>
<sequence length="126" mass="14912">MRIKFISNKTACLVDIKYLDREFLLFDNATVKSQERIFNLYNKVVSPTIIVTSTKLYSKFINNSLDYIIYISDRLDELQRLNKDKLKIFDTYANRAITIRVDQNSKLELLLNLKNINKKLLIDIFI</sequence>
<gene>
    <name evidence="1" type="ORF">CDV26_01510</name>
</gene>
<proteinExistence type="predicted"/>
<accession>A0ABM6LX63</accession>
<dbReference type="EMBL" id="CP022132">
    <property type="protein sequence ID" value="ASG67238.1"/>
    <property type="molecule type" value="Genomic_DNA"/>
</dbReference>